<keyword evidence="1" id="KW-1133">Transmembrane helix</keyword>
<dbReference type="RefSeq" id="WP_189010390.1">
    <property type="nucleotide sequence ID" value="NZ_BMPP01000014.1"/>
</dbReference>
<dbReference type="Proteomes" id="UP000647587">
    <property type="component" value="Unassembled WGS sequence"/>
</dbReference>
<evidence type="ECO:0000313" key="2">
    <source>
        <dbReference type="EMBL" id="GGK34789.1"/>
    </source>
</evidence>
<proteinExistence type="predicted"/>
<evidence type="ECO:0008006" key="4">
    <source>
        <dbReference type="Google" id="ProtNLM"/>
    </source>
</evidence>
<name>A0ABQ2F301_9DEIO</name>
<keyword evidence="1" id="KW-0472">Membrane</keyword>
<feature type="transmembrane region" description="Helical" evidence="1">
    <location>
        <begin position="168"/>
        <end position="186"/>
    </location>
</feature>
<evidence type="ECO:0000313" key="3">
    <source>
        <dbReference type="Proteomes" id="UP000647587"/>
    </source>
</evidence>
<dbReference type="Pfam" id="PF22564">
    <property type="entry name" value="HAAS"/>
    <property type="match status" value="1"/>
</dbReference>
<evidence type="ECO:0000256" key="1">
    <source>
        <dbReference type="SAM" id="Phobius"/>
    </source>
</evidence>
<organism evidence="2 3">
    <name type="scientific">Deinococcus malanensis</name>
    <dbReference type="NCBI Taxonomy" id="1706855"/>
    <lineage>
        <taxon>Bacteria</taxon>
        <taxon>Thermotogati</taxon>
        <taxon>Deinococcota</taxon>
        <taxon>Deinococci</taxon>
        <taxon>Deinococcales</taxon>
        <taxon>Deinococcaceae</taxon>
        <taxon>Deinococcus</taxon>
    </lineage>
</organism>
<dbReference type="EMBL" id="BMPP01000014">
    <property type="protein sequence ID" value="GGK34789.1"/>
    <property type="molecule type" value="Genomic_DNA"/>
</dbReference>
<gene>
    <name evidence="2" type="ORF">GCM10008955_30940</name>
</gene>
<protein>
    <recommendedName>
        <fullName evidence="4">DUF1700 domain-containing protein</fullName>
    </recommendedName>
</protein>
<accession>A0ABQ2F301</accession>
<keyword evidence="1" id="KW-0812">Transmembrane</keyword>
<feature type="transmembrane region" description="Helical" evidence="1">
    <location>
        <begin position="105"/>
        <end position="125"/>
    </location>
</feature>
<reference evidence="3" key="1">
    <citation type="journal article" date="2019" name="Int. J. Syst. Evol. Microbiol.">
        <title>The Global Catalogue of Microorganisms (GCM) 10K type strain sequencing project: providing services to taxonomists for standard genome sequencing and annotation.</title>
        <authorList>
            <consortium name="The Broad Institute Genomics Platform"/>
            <consortium name="The Broad Institute Genome Sequencing Center for Infectious Disease"/>
            <person name="Wu L."/>
            <person name="Ma J."/>
        </authorList>
    </citation>
    <scope>NUCLEOTIDE SEQUENCE [LARGE SCALE GENOMIC DNA]</scope>
    <source>
        <strain evidence="3">JCM 30331</strain>
    </source>
</reference>
<keyword evidence="3" id="KW-1185">Reference proteome</keyword>
<comment type="caution">
    <text evidence="2">The sequence shown here is derived from an EMBL/GenBank/DDBJ whole genome shotgun (WGS) entry which is preliminary data.</text>
</comment>
<sequence>MTLDRWLEAATAGLPPEVAHRVRAEYTAHLAAAQEARVPEAEAVADLGDPERVRRALGRTYLGETRLQTPRDPPGRPLLTAMAWGMPPVFGLTVASIYVDTVPFPWWRLAAPALVFLLTAGVWWLTHRLSAERRNLWCGLWGGIGIQGMLWGQWVLQVWHGEEFVWPWFLPVFGLFVLGFLLWTAVEDVRLRHTLALEDGARDPGAPAE</sequence>
<feature type="transmembrane region" description="Helical" evidence="1">
    <location>
        <begin position="78"/>
        <end position="99"/>
    </location>
</feature>
<feature type="transmembrane region" description="Helical" evidence="1">
    <location>
        <begin position="137"/>
        <end position="156"/>
    </location>
</feature>